<feature type="transmembrane region" description="Helical" evidence="9">
    <location>
        <begin position="260"/>
        <end position="286"/>
    </location>
</feature>
<dbReference type="GO" id="GO:0015203">
    <property type="term" value="F:polyamine transmembrane transporter activity"/>
    <property type="evidence" value="ECO:0007669"/>
    <property type="project" value="UniProtKB-ARBA"/>
</dbReference>
<evidence type="ECO:0000313" key="11">
    <source>
        <dbReference type="Proteomes" id="UP000054558"/>
    </source>
</evidence>
<evidence type="ECO:0000313" key="10">
    <source>
        <dbReference type="EMBL" id="GAQ87889.1"/>
    </source>
</evidence>
<feature type="transmembrane region" description="Helical" evidence="9">
    <location>
        <begin position="46"/>
        <end position="66"/>
    </location>
</feature>
<protein>
    <submittedName>
        <fullName evidence="10">Amino acid permease-like protein</fullName>
    </submittedName>
</protein>
<evidence type="ECO:0000256" key="7">
    <source>
        <dbReference type="ARBA" id="ARBA00024041"/>
    </source>
</evidence>
<dbReference type="InterPro" id="IPR002293">
    <property type="entry name" value="AA/rel_permease1"/>
</dbReference>
<comment type="similarity">
    <text evidence="7">Belongs to the amino acid-polyamine-organocation (APC) superfamily. Polyamine:cation symporter (PHS) (TC 2.A.3.12) family.</text>
</comment>
<proteinExistence type="inferred from homology"/>
<feature type="region of interest" description="Disordered" evidence="8">
    <location>
        <begin position="1"/>
        <end position="30"/>
    </location>
</feature>
<keyword evidence="6 9" id="KW-0472">Membrane</keyword>
<keyword evidence="3" id="KW-1003">Cell membrane</keyword>
<dbReference type="Proteomes" id="UP000054558">
    <property type="component" value="Unassembled WGS sequence"/>
</dbReference>
<evidence type="ECO:0000256" key="4">
    <source>
        <dbReference type="ARBA" id="ARBA00022692"/>
    </source>
</evidence>
<feature type="transmembrane region" description="Helical" evidence="9">
    <location>
        <begin position="184"/>
        <end position="207"/>
    </location>
</feature>
<keyword evidence="4 9" id="KW-0812">Transmembrane</keyword>
<feature type="transmembrane region" description="Helical" evidence="9">
    <location>
        <begin position="356"/>
        <end position="374"/>
    </location>
</feature>
<dbReference type="PANTHER" id="PTHR45826">
    <property type="entry name" value="POLYAMINE TRANSPORTER PUT1"/>
    <property type="match status" value="1"/>
</dbReference>
<feature type="transmembrane region" description="Helical" evidence="9">
    <location>
        <begin position="160"/>
        <end position="178"/>
    </location>
</feature>
<gene>
    <name evidence="10" type="ORF">KFL_003850090</name>
</gene>
<evidence type="ECO:0000256" key="8">
    <source>
        <dbReference type="SAM" id="MobiDB-lite"/>
    </source>
</evidence>
<dbReference type="InterPro" id="IPR044566">
    <property type="entry name" value="RMV1-like"/>
</dbReference>
<dbReference type="OrthoDB" id="5982228at2759"/>
<dbReference type="Gene3D" id="1.20.1740.10">
    <property type="entry name" value="Amino acid/polyamine transporter I"/>
    <property type="match status" value="1"/>
</dbReference>
<name>A0A1Y1IEN3_KLENI</name>
<keyword evidence="11" id="KW-1185">Reference proteome</keyword>
<organism evidence="10 11">
    <name type="scientific">Klebsormidium nitens</name>
    <name type="common">Green alga</name>
    <name type="synonym">Ulothrix nitens</name>
    <dbReference type="NCBI Taxonomy" id="105231"/>
    <lineage>
        <taxon>Eukaryota</taxon>
        <taxon>Viridiplantae</taxon>
        <taxon>Streptophyta</taxon>
        <taxon>Klebsormidiophyceae</taxon>
        <taxon>Klebsormidiales</taxon>
        <taxon>Klebsormidiaceae</taxon>
        <taxon>Klebsormidium</taxon>
    </lineage>
</organism>
<dbReference type="Pfam" id="PF13520">
    <property type="entry name" value="AA_permease_2"/>
    <property type="match status" value="1"/>
</dbReference>
<dbReference type="EMBL" id="DF237334">
    <property type="protein sequence ID" value="GAQ87889.1"/>
    <property type="molecule type" value="Genomic_DNA"/>
</dbReference>
<evidence type="ECO:0000256" key="9">
    <source>
        <dbReference type="SAM" id="Phobius"/>
    </source>
</evidence>
<comment type="subcellular location">
    <subcellularLocation>
        <location evidence="1">Cell membrane</location>
        <topology evidence="1">Multi-pass membrane protein</topology>
    </subcellularLocation>
</comment>
<dbReference type="GO" id="GO:0005886">
    <property type="term" value="C:plasma membrane"/>
    <property type="evidence" value="ECO:0007669"/>
    <property type="project" value="UniProtKB-SubCell"/>
</dbReference>
<dbReference type="OMA" id="HSWIQGA"/>
<evidence type="ECO:0000256" key="6">
    <source>
        <dbReference type="ARBA" id="ARBA00023136"/>
    </source>
</evidence>
<dbReference type="STRING" id="105231.A0A1Y1IEN3"/>
<feature type="transmembrane region" description="Helical" evidence="9">
    <location>
        <begin position="411"/>
        <end position="433"/>
    </location>
</feature>
<evidence type="ECO:0000256" key="2">
    <source>
        <dbReference type="ARBA" id="ARBA00022448"/>
    </source>
</evidence>
<evidence type="ECO:0000256" key="5">
    <source>
        <dbReference type="ARBA" id="ARBA00022989"/>
    </source>
</evidence>
<dbReference type="PANTHER" id="PTHR45826:SF2">
    <property type="entry name" value="AMINO ACID TRANSPORTER"/>
    <property type="match status" value="1"/>
</dbReference>
<dbReference type="FunFam" id="1.20.1740.10:FF:000041">
    <property type="entry name" value="Amino acid permease, putative"/>
    <property type="match status" value="1"/>
</dbReference>
<feature type="transmembrane region" description="Helical" evidence="9">
    <location>
        <begin position="72"/>
        <end position="91"/>
    </location>
</feature>
<accession>A0A1Y1IEN3</accession>
<keyword evidence="5 9" id="KW-1133">Transmembrane helix</keyword>
<feature type="transmembrane region" description="Helical" evidence="9">
    <location>
        <begin position="380"/>
        <end position="399"/>
    </location>
</feature>
<dbReference type="AlphaFoldDB" id="A0A1Y1IEN3"/>
<keyword evidence="2" id="KW-0813">Transport</keyword>
<evidence type="ECO:0000256" key="1">
    <source>
        <dbReference type="ARBA" id="ARBA00004651"/>
    </source>
</evidence>
<feature type="transmembrane region" description="Helical" evidence="9">
    <location>
        <begin position="439"/>
        <end position="461"/>
    </location>
</feature>
<sequence>MRRTASSKLPAHLKMSASDDSPGIEPEEEKVSPELMKALHGTGPKLTFWPLVALIYFEVSGGPYGVEDVVGAGGPLLAILGFLVFPLVWSVPEALVTAELATAFPENGGYVVWVTAAFGEFWGFQQGWWKWLSGVIDNSLYAVLFLDYTKSVVPALGGGFGRVVSLNVIVFLLTYLNYRGLTIVGSTAVALGIFGFLPFIALALVAIPRIRPSRWFEYPRSQVSWRGYMNSIFWNLNYWDSVSTLAGEVEKPRRVLPRALFVAVVLVVTSYLLPLMVGTGAAPVILEQWHDGHFAQVAYSLGGPVLRWWLVFAAASSNIGMFEAEMSSDSFQLLGMSERGMLPEFFAIRSRHGTPTAAILFSASGVLLLSWMNFSQIVELLNFLYCLGMVLEFAAFIWLRIKEPDLERPYMVPLNTTGVIIMSAIPVSVLIWVMSLASYYTVAISLVASVIGFGLHPLLVLAKRHRWCKFLVDPGLPDLDHLEHEHVATPGDSSEDSGPSRGEDARPMLSDPRGSEG</sequence>
<evidence type="ECO:0000256" key="3">
    <source>
        <dbReference type="ARBA" id="ARBA00022475"/>
    </source>
</evidence>
<reference evidence="10 11" key="1">
    <citation type="journal article" date="2014" name="Nat. Commun.">
        <title>Klebsormidium flaccidum genome reveals primary factors for plant terrestrial adaptation.</title>
        <authorList>
            <person name="Hori K."/>
            <person name="Maruyama F."/>
            <person name="Fujisawa T."/>
            <person name="Togashi T."/>
            <person name="Yamamoto N."/>
            <person name="Seo M."/>
            <person name="Sato S."/>
            <person name="Yamada T."/>
            <person name="Mori H."/>
            <person name="Tajima N."/>
            <person name="Moriyama T."/>
            <person name="Ikeuchi M."/>
            <person name="Watanabe M."/>
            <person name="Wada H."/>
            <person name="Kobayashi K."/>
            <person name="Saito M."/>
            <person name="Masuda T."/>
            <person name="Sasaki-Sekimoto Y."/>
            <person name="Mashiguchi K."/>
            <person name="Awai K."/>
            <person name="Shimojima M."/>
            <person name="Masuda S."/>
            <person name="Iwai M."/>
            <person name="Nobusawa T."/>
            <person name="Narise T."/>
            <person name="Kondo S."/>
            <person name="Saito H."/>
            <person name="Sato R."/>
            <person name="Murakawa M."/>
            <person name="Ihara Y."/>
            <person name="Oshima-Yamada Y."/>
            <person name="Ohtaka K."/>
            <person name="Satoh M."/>
            <person name="Sonobe K."/>
            <person name="Ishii M."/>
            <person name="Ohtani R."/>
            <person name="Kanamori-Sato M."/>
            <person name="Honoki R."/>
            <person name="Miyazaki D."/>
            <person name="Mochizuki H."/>
            <person name="Umetsu J."/>
            <person name="Higashi K."/>
            <person name="Shibata D."/>
            <person name="Kamiya Y."/>
            <person name="Sato N."/>
            <person name="Nakamura Y."/>
            <person name="Tabata S."/>
            <person name="Ida S."/>
            <person name="Kurokawa K."/>
            <person name="Ohta H."/>
        </authorList>
    </citation>
    <scope>NUCLEOTIDE SEQUENCE [LARGE SCALE GENOMIC DNA]</scope>
    <source>
        <strain evidence="10 11">NIES-2285</strain>
    </source>
</reference>
<feature type="region of interest" description="Disordered" evidence="8">
    <location>
        <begin position="485"/>
        <end position="517"/>
    </location>
</feature>